<dbReference type="Gene3D" id="3.30.70.20">
    <property type="match status" value="1"/>
</dbReference>
<dbReference type="PROSITE" id="PS51085">
    <property type="entry name" value="2FE2S_FER_2"/>
    <property type="match status" value="1"/>
</dbReference>
<evidence type="ECO:0000256" key="8">
    <source>
        <dbReference type="ARBA" id="ARBA00023014"/>
    </source>
</evidence>
<dbReference type="Pfam" id="PF13510">
    <property type="entry name" value="Fer2_4"/>
    <property type="match status" value="1"/>
</dbReference>
<dbReference type="InterPro" id="IPR050157">
    <property type="entry name" value="PSI_iron-sulfur_center"/>
</dbReference>
<evidence type="ECO:0000256" key="6">
    <source>
        <dbReference type="ARBA" id="ARBA00023002"/>
    </source>
</evidence>
<keyword evidence="3" id="KW-0001">2Fe-2S</keyword>
<dbReference type="PROSITE" id="PS51839">
    <property type="entry name" value="4FE4S_HC3"/>
    <property type="match status" value="1"/>
</dbReference>
<dbReference type="InterPro" id="IPR001041">
    <property type="entry name" value="2Fe-2S_ferredoxin-type"/>
</dbReference>
<comment type="caution">
    <text evidence="12">The sequence shown here is derived from an EMBL/GenBank/DDBJ whole genome shotgun (WGS) entry which is preliminary data.</text>
</comment>
<dbReference type="SUPFAM" id="SSF54292">
    <property type="entry name" value="2Fe-2S ferredoxin-like"/>
    <property type="match status" value="1"/>
</dbReference>
<evidence type="ECO:0000259" key="10">
    <source>
        <dbReference type="PROSITE" id="PS51379"/>
    </source>
</evidence>
<evidence type="ECO:0000256" key="7">
    <source>
        <dbReference type="ARBA" id="ARBA00023004"/>
    </source>
</evidence>
<keyword evidence="6" id="KW-0560">Oxidoreductase</keyword>
<evidence type="ECO:0000256" key="2">
    <source>
        <dbReference type="ARBA" id="ARBA00022485"/>
    </source>
</evidence>
<dbReference type="InterPro" id="IPR017896">
    <property type="entry name" value="4Fe4S_Fe-S-bd"/>
</dbReference>
<dbReference type="CDD" id="cd00207">
    <property type="entry name" value="fer2"/>
    <property type="match status" value="1"/>
</dbReference>
<evidence type="ECO:0000256" key="4">
    <source>
        <dbReference type="ARBA" id="ARBA00022723"/>
    </source>
</evidence>
<dbReference type="GO" id="GO:0046872">
    <property type="term" value="F:metal ion binding"/>
    <property type="evidence" value="ECO:0007669"/>
    <property type="project" value="UniProtKB-KW"/>
</dbReference>
<sequence length="225" mass="25032">MINITMNNTKIEVEEGITILDAAKKARIKIPTLCYLKNVQEPGSCRMCVVEIEGVRTLQPSCITHVSEGMKIYTNTKDVRNARKIILELLLSDHPWECNTCDRNQDCELQKLAEEYGIKEVRFQPVNEELPLDKSTPGIVRDPSKCILCRRCVTVCQEIQEVGTLHPGARGFDTIIAPGQADLLSEAVCVQCGQCAAVCPVGAISEKDDIDKVWEALDDPNKYVV</sequence>
<dbReference type="GO" id="GO:0008137">
    <property type="term" value="F:NADH dehydrogenase (ubiquinone) activity"/>
    <property type="evidence" value="ECO:0007669"/>
    <property type="project" value="InterPro"/>
</dbReference>
<dbReference type="GO" id="GO:0051539">
    <property type="term" value="F:4 iron, 4 sulfur cluster binding"/>
    <property type="evidence" value="ECO:0007669"/>
    <property type="project" value="UniProtKB-KW"/>
</dbReference>
<dbReference type="AlphaFoldDB" id="X1RFK3"/>
<comment type="cofactor">
    <cofactor evidence="1">
        <name>[4Fe-4S] cluster</name>
        <dbReference type="ChEBI" id="CHEBI:49883"/>
    </cofactor>
</comment>
<dbReference type="PANTHER" id="PTHR24960">
    <property type="entry name" value="PHOTOSYSTEM I IRON-SULFUR CENTER-RELATED"/>
    <property type="match status" value="1"/>
</dbReference>
<feature type="domain" description="2Fe-2S ferredoxin-type" evidence="9">
    <location>
        <begin position="1"/>
        <end position="78"/>
    </location>
</feature>
<dbReference type="PIRSF" id="PIRSF000309">
    <property type="entry name" value="NAD_red_hyd_HoxU"/>
    <property type="match status" value="1"/>
</dbReference>
<dbReference type="PROSITE" id="PS00641">
    <property type="entry name" value="COMPLEX1_75K_1"/>
    <property type="match status" value="1"/>
</dbReference>
<evidence type="ECO:0008006" key="13">
    <source>
        <dbReference type="Google" id="ProtNLM"/>
    </source>
</evidence>
<dbReference type="Pfam" id="PF10588">
    <property type="entry name" value="NADH-G_4Fe-4S_3"/>
    <property type="match status" value="1"/>
</dbReference>
<dbReference type="SUPFAM" id="SSF54862">
    <property type="entry name" value="4Fe-4S ferredoxins"/>
    <property type="match status" value="1"/>
</dbReference>
<dbReference type="FunFam" id="3.30.70.20:FF:000035">
    <property type="entry name" value="Iron hydrogenase 1"/>
    <property type="match status" value="1"/>
</dbReference>
<dbReference type="Pfam" id="PF12838">
    <property type="entry name" value="Fer4_7"/>
    <property type="match status" value="1"/>
</dbReference>
<evidence type="ECO:0000259" key="9">
    <source>
        <dbReference type="PROSITE" id="PS51085"/>
    </source>
</evidence>
<dbReference type="GO" id="GO:0016491">
    <property type="term" value="F:oxidoreductase activity"/>
    <property type="evidence" value="ECO:0007669"/>
    <property type="project" value="UniProtKB-KW"/>
</dbReference>
<dbReference type="FunFam" id="3.10.20.740:FF:000005">
    <property type="entry name" value="NADH:ubiquinone oxidoreductase subunit"/>
    <property type="match status" value="1"/>
</dbReference>
<evidence type="ECO:0000256" key="5">
    <source>
        <dbReference type="ARBA" id="ARBA00022737"/>
    </source>
</evidence>
<dbReference type="InterPro" id="IPR019574">
    <property type="entry name" value="NADH_UbQ_OxRdtase_Gsu_4Fe4S-bd"/>
</dbReference>
<evidence type="ECO:0000259" key="11">
    <source>
        <dbReference type="PROSITE" id="PS51839"/>
    </source>
</evidence>
<reference evidence="12" key="1">
    <citation type="journal article" date="2014" name="Front. Microbiol.">
        <title>High frequency of phylogenetically diverse reductive dehalogenase-homologous genes in deep subseafloor sedimentary metagenomes.</title>
        <authorList>
            <person name="Kawai M."/>
            <person name="Futagami T."/>
            <person name="Toyoda A."/>
            <person name="Takaki Y."/>
            <person name="Nishi S."/>
            <person name="Hori S."/>
            <person name="Arai W."/>
            <person name="Tsubouchi T."/>
            <person name="Morono Y."/>
            <person name="Uchiyama I."/>
            <person name="Ito T."/>
            <person name="Fujiyama A."/>
            <person name="Inagaki F."/>
            <person name="Takami H."/>
        </authorList>
    </citation>
    <scope>NUCLEOTIDE SEQUENCE</scope>
    <source>
        <strain evidence="12">Expedition CK06-06</strain>
    </source>
</reference>
<evidence type="ECO:0000313" key="12">
    <source>
        <dbReference type="EMBL" id="GAI79393.1"/>
    </source>
</evidence>
<dbReference type="Gene3D" id="3.10.20.740">
    <property type="match status" value="1"/>
</dbReference>
<dbReference type="SMART" id="SM00929">
    <property type="entry name" value="NADH-G_4Fe-4S_3"/>
    <property type="match status" value="1"/>
</dbReference>
<dbReference type="PROSITE" id="PS51379">
    <property type="entry name" value="4FE4S_FER_2"/>
    <property type="match status" value="2"/>
</dbReference>
<keyword evidence="7" id="KW-0408">Iron</keyword>
<feature type="domain" description="4Fe-4S ferredoxin-type" evidence="10">
    <location>
        <begin position="179"/>
        <end position="209"/>
    </location>
</feature>
<keyword evidence="8" id="KW-0411">Iron-sulfur</keyword>
<dbReference type="InterPro" id="IPR016214">
    <property type="entry name" value="NAD-red_Hydgase_HoxS_gsu"/>
</dbReference>
<dbReference type="GO" id="GO:0051537">
    <property type="term" value="F:2 iron, 2 sulfur cluster binding"/>
    <property type="evidence" value="ECO:0007669"/>
    <property type="project" value="UniProtKB-KW"/>
</dbReference>
<dbReference type="InterPro" id="IPR017900">
    <property type="entry name" value="4Fe4S_Fe_S_CS"/>
</dbReference>
<proteinExistence type="predicted"/>
<feature type="non-terminal residue" evidence="12">
    <location>
        <position position="225"/>
    </location>
</feature>
<evidence type="ECO:0000256" key="1">
    <source>
        <dbReference type="ARBA" id="ARBA00001966"/>
    </source>
</evidence>
<name>X1RFK3_9ZZZZ</name>
<dbReference type="PROSITE" id="PS00198">
    <property type="entry name" value="4FE4S_FER_1"/>
    <property type="match status" value="1"/>
</dbReference>
<evidence type="ECO:0000256" key="3">
    <source>
        <dbReference type="ARBA" id="ARBA00022714"/>
    </source>
</evidence>
<dbReference type="EMBL" id="BARW01008024">
    <property type="protein sequence ID" value="GAI79393.1"/>
    <property type="molecule type" value="Genomic_DNA"/>
</dbReference>
<dbReference type="InterPro" id="IPR000283">
    <property type="entry name" value="NADH_UbQ_OxRdtase_75kDa_su_CS"/>
</dbReference>
<keyword evidence="2" id="KW-0004">4Fe-4S</keyword>
<dbReference type="GO" id="GO:0042773">
    <property type="term" value="P:ATP synthesis coupled electron transport"/>
    <property type="evidence" value="ECO:0007669"/>
    <property type="project" value="InterPro"/>
</dbReference>
<feature type="domain" description="4Fe-4S His(Cys)3-ligated-type" evidence="11">
    <location>
        <begin position="78"/>
        <end position="117"/>
    </location>
</feature>
<protein>
    <recommendedName>
        <fullName evidence="13">2Fe-2S ferredoxin-type domain-containing protein</fullName>
    </recommendedName>
</protein>
<dbReference type="InterPro" id="IPR036010">
    <property type="entry name" value="2Fe-2S_ferredoxin-like_sf"/>
</dbReference>
<organism evidence="12">
    <name type="scientific">marine sediment metagenome</name>
    <dbReference type="NCBI Taxonomy" id="412755"/>
    <lineage>
        <taxon>unclassified sequences</taxon>
        <taxon>metagenomes</taxon>
        <taxon>ecological metagenomes</taxon>
    </lineage>
</organism>
<accession>X1RFK3</accession>
<keyword evidence="5" id="KW-0677">Repeat</keyword>
<dbReference type="GO" id="GO:0016020">
    <property type="term" value="C:membrane"/>
    <property type="evidence" value="ECO:0007669"/>
    <property type="project" value="InterPro"/>
</dbReference>
<dbReference type="PANTHER" id="PTHR24960:SF84">
    <property type="entry name" value="HYDROGENASE SUBUNIT"/>
    <property type="match status" value="1"/>
</dbReference>
<gene>
    <name evidence="12" type="ORF">S12H4_16574</name>
</gene>
<feature type="domain" description="4Fe-4S ferredoxin-type" evidence="10">
    <location>
        <begin position="137"/>
        <end position="168"/>
    </location>
</feature>
<keyword evidence="4" id="KW-0479">Metal-binding</keyword>